<evidence type="ECO:0000256" key="7">
    <source>
        <dbReference type="ARBA" id="ARBA00022989"/>
    </source>
</evidence>
<keyword evidence="5" id="KW-0812">Transmembrane</keyword>
<keyword evidence="7" id="KW-1133">Transmembrane helix</keyword>
<accession>A0A2I0I196</accession>
<evidence type="ECO:0000313" key="15">
    <source>
        <dbReference type="Proteomes" id="UP000233551"/>
    </source>
</evidence>
<dbReference type="FunFam" id="1.10.630.10:FF:000126">
    <property type="entry name" value="Predicted protein"/>
    <property type="match status" value="1"/>
</dbReference>
<comment type="subcellular location">
    <subcellularLocation>
        <location evidence="2">Membrane</location>
        <topology evidence="2">Single-pass membrane protein</topology>
    </subcellularLocation>
</comment>
<evidence type="ECO:0000313" key="14">
    <source>
        <dbReference type="EMBL" id="PKI37722.1"/>
    </source>
</evidence>
<feature type="binding site" description="axial binding residue" evidence="12">
    <location>
        <position position="221"/>
    </location>
    <ligand>
        <name>heme</name>
        <dbReference type="ChEBI" id="CHEBI:30413"/>
    </ligand>
    <ligandPart>
        <name>Fe</name>
        <dbReference type="ChEBI" id="CHEBI:18248"/>
    </ligandPart>
</feature>
<proteinExistence type="inferred from homology"/>
<evidence type="ECO:0000256" key="1">
    <source>
        <dbReference type="ARBA" id="ARBA00001971"/>
    </source>
</evidence>
<keyword evidence="10 13" id="KW-0503">Monooxygenase</keyword>
<dbReference type="PANTHER" id="PTHR47944">
    <property type="entry name" value="CYTOCHROME P450 98A9"/>
    <property type="match status" value="1"/>
</dbReference>
<keyword evidence="8 13" id="KW-0560">Oxidoreductase</keyword>
<dbReference type="STRING" id="22663.A0A2I0I196"/>
<dbReference type="InterPro" id="IPR017972">
    <property type="entry name" value="Cyt_P450_CS"/>
</dbReference>
<dbReference type="EMBL" id="PGOL01004339">
    <property type="protein sequence ID" value="PKI37722.1"/>
    <property type="molecule type" value="Genomic_DNA"/>
</dbReference>
<evidence type="ECO:0000256" key="4">
    <source>
        <dbReference type="ARBA" id="ARBA00022617"/>
    </source>
</evidence>
<evidence type="ECO:0000256" key="11">
    <source>
        <dbReference type="ARBA" id="ARBA00023136"/>
    </source>
</evidence>
<evidence type="ECO:0000256" key="13">
    <source>
        <dbReference type="RuleBase" id="RU000461"/>
    </source>
</evidence>
<evidence type="ECO:0000256" key="3">
    <source>
        <dbReference type="ARBA" id="ARBA00010617"/>
    </source>
</evidence>
<reference evidence="14 15" key="1">
    <citation type="submission" date="2017-11" db="EMBL/GenBank/DDBJ databases">
        <title>De-novo sequencing of pomegranate (Punica granatum L.) genome.</title>
        <authorList>
            <person name="Akparov Z."/>
            <person name="Amiraslanov A."/>
            <person name="Hajiyeva S."/>
            <person name="Abbasov M."/>
            <person name="Kaur K."/>
            <person name="Hamwieh A."/>
            <person name="Solovyev V."/>
            <person name="Salamov A."/>
            <person name="Braich B."/>
            <person name="Kosarev P."/>
            <person name="Mahmoud A."/>
            <person name="Hajiyev E."/>
            <person name="Babayeva S."/>
            <person name="Izzatullayeva V."/>
            <person name="Mammadov A."/>
            <person name="Mammadov A."/>
            <person name="Sharifova S."/>
            <person name="Ojaghi J."/>
            <person name="Eynullazada K."/>
            <person name="Bayramov B."/>
            <person name="Abdulazimova A."/>
            <person name="Shahmuradov I."/>
        </authorList>
    </citation>
    <scope>NUCLEOTIDE SEQUENCE [LARGE SCALE GENOMIC DNA]</scope>
    <source>
        <strain evidence="15">cv. AG2017</strain>
        <tissue evidence="14">Leaf</tissue>
    </source>
</reference>
<name>A0A2I0I196_PUNGR</name>
<dbReference type="Pfam" id="PF00067">
    <property type="entry name" value="p450"/>
    <property type="match status" value="1"/>
</dbReference>
<keyword evidence="6 12" id="KW-0479">Metal-binding</keyword>
<evidence type="ECO:0008006" key="16">
    <source>
        <dbReference type="Google" id="ProtNLM"/>
    </source>
</evidence>
<dbReference type="GO" id="GO:0020037">
    <property type="term" value="F:heme binding"/>
    <property type="evidence" value="ECO:0007669"/>
    <property type="project" value="InterPro"/>
</dbReference>
<dbReference type="GO" id="GO:0005506">
    <property type="term" value="F:iron ion binding"/>
    <property type="evidence" value="ECO:0007669"/>
    <property type="project" value="InterPro"/>
</dbReference>
<protein>
    <recommendedName>
        <fullName evidence="16">Cytochrome P450</fullName>
    </recommendedName>
</protein>
<organism evidence="14 15">
    <name type="scientific">Punica granatum</name>
    <name type="common">Pomegranate</name>
    <dbReference type="NCBI Taxonomy" id="22663"/>
    <lineage>
        <taxon>Eukaryota</taxon>
        <taxon>Viridiplantae</taxon>
        <taxon>Streptophyta</taxon>
        <taxon>Embryophyta</taxon>
        <taxon>Tracheophyta</taxon>
        <taxon>Spermatophyta</taxon>
        <taxon>Magnoliopsida</taxon>
        <taxon>eudicotyledons</taxon>
        <taxon>Gunneridae</taxon>
        <taxon>Pentapetalae</taxon>
        <taxon>rosids</taxon>
        <taxon>malvids</taxon>
        <taxon>Myrtales</taxon>
        <taxon>Lythraceae</taxon>
        <taxon>Punica</taxon>
    </lineage>
</organism>
<keyword evidence="11" id="KW-0472">Membrane</keyword>
<evidence type="ECO:0000256" key="2">
    <source>
        <dbReference type="ARBA" id="ARBA00004167"/>
    </source>
</evidence>
<dbReference type="SUPFAM" id="SSF48264">
    <property type="entry name" value="Cytochrome P450"/>
    <property type="match status" value="1"/>
</dbReference>
<dbReference type="InterPro" id="IPR036396">
    <property type="entry name" value="Cyt_P450_sf"/>
</dbReference>
<evidence type="ECO:0000256" key="6">
    <source>
        <dbReference type="ARBA" id="ARBA00022723"/>
    </source>
</evidence>
<keyword evidence="15" id="KW-1185">Reference proteome</keyword>
<dbReference type="Gene3D" id="1.10.630.10">
    <property type="entry name" value="Cytochrome P450"/>
    <property type="match status" value="1"/>
</dbReference>
<keyword evidence="9 12" id="KW-0408">Iron</keyword>
<keyword evidence="4 12" id="KW-0349">Heme</keyword>
<dbReference type="AlphaFoldDB" id="A0A2I0I196"/>
<dbReference type="GO" id="GO:0004497">
    <property type="term" value="F:monooxygenase activity"/>
    <property type="evidence" value="ECO:0007669"/>
    <property type="project" value="UniProtKB-KW"/>
</dbReference>
<evidence type="ECO:0000256" key="12">
    <source>
        <dbReference type="PIRSR" id="PIRSR602401-1"/>
    </source>
</evidence>
<dbReference type="InterPro" id="IPR001128">
    <property type="entry name" value="Cyt_P450"/>
</dbReference>
<dbReference type="InterPro" id="IPR002401">
    <property type="entry name" value="Cyt_P450_E_grp-I"/>
</dbReference>
<dbReference type="PANTHER" id="PTHR47944:SF17">
    <property type="entry name" value="3,9-DIHYDROXYPTEROCARPAN 6A-MONOOXYGENASE"/>
    <property type="match status" value="1"/>
</dbReference>
<comment type="cofactor">
    <cofactor evidence="1 12">
        <name>heme</name>
        <dbReference type="ChEBI" id="CHEBI:30413"/>
    </cofactor>
</comment>
<dbReference type="PRINTS" id="PR00385">
    <property type="entry name" value="P450"/>
</dbReference>
<dbReference type="GO" id="GO:0016705">
    <property type="term" value="F:oxidoreductase activity, acting on paired donors, with incorporation or reduction of molecular oxygen"/>
    <property type="evidence" value="ECO:0007669"/>
    <property type="project" value="InterPro"/>
</dbReference>
<evidence type="ECO:0000256" key="9">
    <source>
        <dbReference type="ARBA" id="ARBA00023004"/>
    </source>
</evidence>
<comment type="similarity">
    <text evidence="3 13">Belongs to the cytochrome P450 family.</text>
</comment>
<dbReference type="GO" id="GO:0016020">
    <property type="term" value="C:membrane"/>
    <property type="evidence" value="ECO:0007669"/>
    <property type="project" value="UniProtKB-SubCell"/>
</dbReference>
<evidence type="ECO:0000256" key="10">
    <source>
        <dbReference type="ARBA" id="ARBA00023033"/>
    </source>
</evidence>
<gene>
    <name evidence="14" type="ORF">CRG98_041873</name>
</gene>
<evidence type="ECO:0000256" key="5">
    <source>
        <dbReference type="ARBA" id="ARBA00022692"/>
    </source>
</evidence>
<feature type="non-terminal residue" evidence="14">
    <location>
        <position position="1"/>
    </location>
</feature>
<dbReference type="PROSITE" id="PS00086">
    <property type="entry name" value="CYTOCHROME_P450"/>
    <property type="match status" value="1"/>
</dbReference>
<dbReference type="Proteomes" id="UP000233551">
    <property type="component" value="Unassembled WGS sequence"/>
</dbReference>
<sequence>DHFDVTRDEFDVPRDKLDVTRDELDVTRDEFNVASDKFDVIRDEFDLPIDELDVTKDELDVIRDEFDVIRDEFDDFFTAGTDTTAIVLEWSLTELMNNPSVLEKAKQEIKNVVGSTRLVQESDTPSLPYIEAIIKETFRFHPPVPMVNRKAVEEAVINGYRIPAGSLLFINNWAIGRDPEVWERPMEFEPERFLGKSESEAMDVKGHNYELLPFGSGRRACPGISLAMLELSVTLAAMIQCFDWKPCSPGGEILQTIDMSERPGLTAPRANDLICLPIAY</sequence>
<evidence type="ECO:0000256" key="8">
    <source>
        <dbReference type="ARBA" id="ARBA00023002"/>
    </source>
</evidence>
<dbReference type="PRINTS" id="PR00463">
    <property type="entry name" value="EP450I"/>
</dbReference>
<comment type="caution">
    <text evidence="14">The sequence shown here is derived from an EMBL/GenBank/DDBJ whole genome shotgun (WGS) entry which is preliminary data.</text>
</comment>